<dbReference type="RefSeq" id="WP_089885323.1">
    <property type="nucleotide sequence ID" value="NZ_FNGV01000001.1"/>
</dbReference>
<reference evidence="1 2" key="1">
    <citation type="submission" date="2016-10" db="EMBL/GenBank/DDBJ databases">
        <authorList>
            <person name="de Groot N.N."/>
        </authorList>
    </citation>
    <scope>NUCLEOTIDE SEQUENCE [LARGE SCALE GENOMIC DNA]</scope>
    <source>
        <strain evidence="1 2">DSM 19886</strain>
    </source>
</reference>
<dbReference type="STRING" id="192904.SAMN04488514_101712"/>
<sequence>MRKVLGKRIMMLVLILGMTLVSFKTLSDDIKGWFLAGSNPELYEIGTEMDAQRNGTVGFLKSTSKKISKKGFGTIMQQFTPKDYLGKRVKLSGSIKSSGVEDWAGMWMRVDGNTKKALSFDNMQDRPIKGTTGWKKYEIILDVPAESRLVAYGVLVSGPGAVWLDDFVFEVLAKDSETTNKSRGMKLSSPTNTDFEQ</sequence>
<proteinExistence type="predicted"/>
<dbReference type="AlphaFoldDB" id="A0A1G9JUW4"/>
<keyword evidence="2" id="KW-1185">Reference proteome</keyword>
<dbReference type="EMBL" id="FNGV01000001">
    <property type="protein sequence ID" value="SDL40934.1"/>
    <property type="molecule type" value="Genomic_DNA"/>
</dbReference>
<accession>A0A1G9JUW4</accession>
<evidence type="ECO:0000313" key="2">
    <source>
        <dbReference type="Proteomes" id="UP000199440"/>
    </source>
</evidence>
<gene>
    <name evidence="1" type="ORF">SAMN04488514_101712</name>
</gene>
<dbReference type="Gene3D" id="2.60.120.260">
    <property type="entry name" value="Galactose-binding domain-like"/>
    <property type="match status" value="1"/>
</dbReference>
<dbReference type="Proteomes" id="UP000199440">
    <property type="component" value="Unassembled WGS sequence"/>
</dbReference>
<protein>
    <submittedName>
        <fullName evidence="1">Uncharacterized protein</fullName>
    </submittedName>
</protein>
<name>A0A1G9JUW4_9FLAO</name>
<evidence type="ECO:0000313" key="1">
    <source>
        <dbReference type="EMBL" id="SDL40934.1"/>
    </source>
</evidence>
<organism evidence="1 2">
    <name type="scientific">Kriegella aquimaris</name>
    <dbReference type="NCBI Taxonomy" id="192904"/>
    <lineage>
        <taxon>Bacteria</taxon>
        <taxon>Pseudomonadati</taxon>
        <taxon>Bacteroidota</taxon>
        <taxon>Flavobacteriia</taxon>
        <taxon>Flavobacteriales</taxon>
        <taxon>Flavobacteriaceae</taxon>
        <taxon>Kriegella</taxon>
    </lineage>
</organism>
<dbReference type="OrthoDB" id="5379939at2"/>